<evidence type="ECO:0000256" key="8">
    <source>
        <dbReference type="ARBA" id="ARBA00022692"/>
    </source>
</evidence>
<comment type="caution">
    <text evidence="12">Lacks conserved residue(s) required for the propagation of feature annotation.</text>
</comment>
<accession>A0A9P7FE00</accession>
<evidence type="ECO:0000256" key="4">
    <source>
        <dbReference type="ARBA" id="ARBA00013795"/>
    </source>
</evidence>
<keyword evidence="14" id="KW-1185">Reference proteome</keyword>
<comment type="pathway">
    <text evidence="2 12">Glycolipid biosynthesis; glycosylphosphatidylinositol-anchor biosynthesis.</text>
</comment>
<evidence type="ECO:0000256" key="5">
    <source>
        <dbReference type="ARBA" id="ARBA00022502"/>
    </source>
</evidence>
<evidence type="ECO:0000313" key="14">
    <source>
        <dbReference type="Proteomes" id="UP000823399"/>
    </source>
</evidence>
<evidence type="ECO:0000256" key="1">
    <source>
        <dbReference type="ARBA" id="ARBA00004477"/>
    </source>
</evidence>
<evidence type="ECO:0000256" key="9">
    <source>
        <dbReference type="ARBA" id="ARBA00022824"/>
    </source>
</evidence>
<feature type="transmembrane region" description="Helical" evidence="12">
    <location>
        <begin position="180"/>
        <end position="197"/>
    </location>
</feature>
<comment type="function">
    <text evidence="12">Mannosyltransferase involved in glycosylphosphatidylinositol-anchor biosynthesis.</text>
</comment>
<reference evidence="13" key="1">
    <citation type="journal article" date="2020" name="New Phytol.">
        <title>Comparative genomics reveals dynamic genome evolution in host specialist ectomycorrhizal fungi.</title>
        <authorList>
            <person name="Lofgren L.A."/>
            <person name="Nguyen N.H."/>
            <person name="Vilgalys R."/>
            <person name="Ruytinx J."/>
            <person name="Liao H.L."/>
            <person name="Branco S."/>
            <person name="Kuo A."/>
            <person name="LaButti K."/>
            <person name="Lipzen A."/>
            <person name="Andreopoulos W."/>
            <person name="Pangilinan J."/>
            <person name="Riley R."/>
            <person name="Hundley H."/>
            <person name="Na H."/>
            <person name="Barry K."/>
            <person name="Grigoriev I.V."/>
            <person name="Stajich J.E."/>
            <person name="Kennedy P.G."/>
        </authorList>
    </citation>
    <scope>NUCLEOTIDE SEQUENCE</scope>
    <source>
        <strain evidence="13">FC423</strain>
    </source>
</reference>
<organism evidence="13 14">
    <name type="scientific">Suillus discolor</name>
    <dbReference type="NCBI Taxonomy" id="1912936"/>
    <lineage>
        <taxon>Eukaryota</taxon>
        <taxon>Fungi</taxon>
        <taxon>Dikarya</taxon>
        <taxon>Basidiomycota</taxon>
        <taxon>Agaricomycotina</taxon>
        <taxon>Agaricomycetes</taxon>
        <taxon>Agaricomycetidae</taxon>
        <taxon>Boletales</taxon>
        <taxon>Suillineae</taxon>
        <taxon>Suillaceae</taxon>
        <taxon>Suillus</taxon>
    </lineage>
</organism>
<dbReference type="PANTHER" id="PTHR12468:SF2">
    <property type="entry name" value="GPI MANNOSYLTRANSFERASE 2"/>
    <property type="match status" value="1"/>
</dbReference>
<evidence type="ECO:0000256" key="6">
    <source>
        <dbReference type="ARBA" id="ARBA00022676"/>
    </source>
</evidence>
<feature type="transmembrane region" description="Helical" evidence="12">
    <location>
        <begin position="246"/>
        <end position="268"/>
    </location>
</feature>
<proteinExistence type="inferred from homology"/>
<evidence type="ECO:0000256" key="3">
    <source>
        <dbReference type="ARBA" id="ARBA00008698"/>
    </source>
</evidence>
<dbReference type="Pfam" id="PF04188">
    <property type="entry name" value="Mannosyl_trans2"/>
    <property type="match status" value="1"/>
</dbReference>
<sequence length="440" mass="49490">MQSAMTRRHVQTLLTLSVIVRLAVWILVYISARLLPLFDASPSIWINGTPPSSILLRWDAFHFAHVAREGYVYEHEWAFFNGLPLLMRILDHLQALAGFGTNGWGTLLRGGAGMAILCDSTHVLYHLSLHYFRSPSLAFLSAALSLLSSSPAALKLASYNEPFFTYLSYRGMLACARSKWAAASVCFALASMFRSNGILLSGFILWGMLVAPFLTGQKDLVSIIIRVMTSELMHLCQLTPRRLLKCVLLTALPLIPFIHHNVMAYLLFCKPSATHIPDWCTNNMLPSIYSHVQSKYWNVGFLRYWTVSNIPNFMFALPVLLHVFAFCWFYLSNLPAIIPHIAPWIRSKNNDVPPPPQLDSPFLSPSLLPHVLHALALTLILTFNAHVQISLRLLPSLPLTYWAAARLMLDLPKWGKAWVTWSVLWGALSCVLWAVFLPPA</sequence>
<evidence type="ECO:0000256" key="11">
    <source>
        <dbReference type="ARBA" id="ARBA00023136"/>
    </source>
</evidence>
<keyword evidence="5 12" id="KW-0337">GPI-anchor biosynthesis</keyword>
<dbReference type="Proteomes" id="UP000823399">
    <property type="component" value="Unassembled WGS sequence"/>
</dbReference>
<dbReference type="EC" id="2.4.1.-" evidence="12"/>
<comment type="subcellular location">
    <subcellularLocation>
        <location evidence="1 12">Endoplasmic reticulum membrane</location>
        <topology evidence="1 12">Multi-pass membrane protein</topology>
    </subcellularLocation>
</comment>
<gene>
    <name evidence="13" type="ORF">F5147DRAFT_37519</name>
</gene>
<evidence type="ECO:0000256" key="2">
    <source>
        <dbReference type="ARBA" id="ARBA00004687"/>
    </source>
</evidence>
<keyword evidence="11 12" id="KW-0472">Membrane</keyword>
<keyword evidence="9 12" id="KW-0256">Endoplasmic reticulum</keyword>
<dbReference type="GeneID" id="64691712"/>
<dbReference type="GO" id="GO:0031501">
    <property type="term" value="C:mannosyltransferase complex"/>
    <property type="evidence" value="ECO:0007669"/>
    <property type="project" value="TreeGrafter"/>
</dbReference>
<dbReference type="GO" id="GO:0006506">
    <property type="term" value="P:GPI anchor biosynthetic process"/>
    <property type="evidence" value="ECO:0007669"/>
    <property type="project" value="UniProtKB-KW"/>
</dbReference>
<feature type="transmembrane region" description="Helical" evidence="12">
    <location>
        <begin position="137"/>
        <end position="159"/>
    </location>
</feature>
<dbReference type="GO" id="GO:0004376">
    <property type="term" value="F:GPI mannosyltransferase activity"/>
    <property type="evidence" value="ECO:0007669"/>
    <property type="project" value="InterPro"/>
</dbReference>
<dbReference type="EMBL" id="JABBWM010000011">
    <property type="protein sequence ID" value="KAG2113914.1"/>
    <property type="molecule type" value="Genomic_DNA"/>
</dbReference>
<protein>
    <recommendedName>
        <fullName evidence="4 12">GPI mannosyltransferase 2</fullName>
        <ecNumber evidence="12">2.4.1.-</ecNumber>
    </recommendedName>
</protein>
<keyword evidence="6 12" id="KW-0328">Glycosyltransferase</keyword>
<keyword evidence="8 12" id="KW-0812">Transmembrane</keyword>
<dbReference type="GO" id="GO:0000009">
    <property type="term" value="F:alpha-1,6-mannosyltransferase activity"/>
    <property type="evidence" value="ECO:0007669"/>
    <property type="project" value="InterPro"/>
</dbReference>
<comment type="similarity">
    <text evidence="3 12">Belongs to the PIGV family.</text>
</comment>
<feature type="transmembrane region" description="Helical" evidence="12">
    <location>
        <begin position="313"/>
        <end position="331"/>
    </location>
</feature>
<dbReference type="RefSeq" id="XP_041296208.1">
    <property type="nucleotide sequence ID" value="XM_041429453.1"/>
</dbReference>
<dbReference type="PANTHER" id="PTHR12468">
    <property type="entry name" value="GPI MANNOSYLTRANSFERASE 2"/>
    <property type="match status" value="1"/>
</dbReference>
<name>A0A9P7FE00_9AGAM</name>
<dbReference type="OrthoDB" id="10252502at2759"/>
<feature type="transmembrane region" description="Helical" evidence="12">
    <location>
        <begin position="203"/>
        <end position="225"/>
    </location>
</feature>
<dbReference type="InterPro" id="IPR007315">
    <property type="entry name" value="PIG-V/Gpi18"/>
</dbReference>
<evidence type="ECO:0000256" key="10">
    <source>
        <dbReference type="ARBA" id="ARBA00022989"/>
    </source>
</evidence>
<dbReference type="GO" id="GO:0005789">
    <property type="term" value="C:endoplasmic reticulum membrane"/>
    <property type="evidence" value="ECO:0007669"/>
    <property type="project" value="UniProtKB-SubCell"/>
</dbReference>
<keyword evidence="10 12" id="KW-1133">Transmembrane helix</keyword>
<dbReference type="AlphaFoldDB" id="A0A9P7FE00"/>
<feature type="transmembrane region" description="Helical" evidence="12">
    <location>
        <begin position="12"/>
        <end position="32"/>
    </location>
</feature>
<comment type="caution">
    <text evidence="13">The sequence shown here is derived from an EMBL/GenBank/DDBJ whole genome shotgun (WGS) entry which is preliminary data.</text>
</comment>
<evidence type="ECO:0000313" key="13">
    <source>
        <dbReference type="EMBL" id="KAG2113914.1"/>
    </source>
</evidence>
<keyword evidence="7 12" id="KW-0808">Transferase</keyword>
<evidence type="ECO:0000256" key="12">
    <source>
        <dbReference type="RuleBase" id="RU363112"/>
    </source>
</evidence>
<feature type="transmembrane region" description="Helical" evidence="12">
    <location>
        <begin position="418"/>
        <end position="437"/>
    </location>
</feature>
<evidence type="ECO:0000256" key="7">
    <source>
        <dbReference type="ARBA" id="ARBA00022679"/>
    </source>
</evidence>